<dbReference type="PROSITE" id="PS50005">
    <property type="entry name" value="TPR"/>
    <property type="match status" value="2"/>
</dbReference>
<feature type="repeat" description="TPR" evidence="1">
    <location>
        <begin position="19"/>
        <end position="52"/>
    </location>
</feature>
<name>A0A084SM46_9BACT</name>
<dbReference type="Gene3D" id="1.25.40.10">
    <property type="entry name" value="Tetratricopeptide repeat domain"/>
    <property type="match status" value="1"/>
</dbReference>
<dbReference type="Proteomes" id="UP000028547">
    <property type="component" value="Unassembled WGS sequence"/>
</dbReference>
<keyword evidence="1" id="KW-0802">TPR repeat</keyword>
<dbReference type="EMBL" id="JPMI01000240">
    <property type="protein sequence ID" value="KFA89531.1"/>
    <property type="molecule type" value="Genomic_DNA"/>
</dbReference>
<dbReference type="Pfam" id="PF13432">
    <property type="entry name" value="TPR_16"/>
    <property type="match status" value="1"/>
</dbReference>
<evidence type="ECO:0000313" key="2">
    <source>
        <dbReference type="EMBL" id="KFA89531.1"/>
    </source>
</evidence>
<sequence length="145" mass="15474">MAETSEISGSLVPLARREAMILLEAGYLWLDMGQFDKAREIFAGAALLMPRSEVPQLALGSLEFAQGRHDKALQAYRAAQRLAPNSALPRAHVGEALLFMGKVPEALKELKAAIDLDSEGDGGRLARALIDAKEAGALPPPSAKK</sequence>
<reference evidence="2 3" key="1">
    <citation type="submission" date="2014-07" db="EMBL/GenBank/DDBJ databases">
        <title>Draft Genome Sequence of Gephyronic Acid Producer, Cystobacter violaceus Strain Cb vi76.</title>
        <authorList>
            <person name="Stevens D.C."/>
            <person name="Young J."/>
            <person name="Carmichael R."/>
            <person name="Tan J."/>
            <person name="Taylor R.E."/>
        </authorList>
    </citation>
    <scope>NUCLEOTIDE SEQUENCE [LARGE SCALE GENOMIC DNA]</scope>
    <source>
        <strain evidence="2 3">Cb vi76</strain>
    </source>
</reference>
<accession>A0A084SM46</accession>
<comment type="caution">
    <text evidence="2">The sequence shown here is derived from an EMBL/GenBank/DDBJ whole genome shotgun (WGS) entry which is preliminary data.</text>
</comment>
<protein>
    <submittedName>
        <fullName evidence="2">Uncharacterized protein</fullName>
    </submittedName>
</protein>
<dbReference type="SUPFAM" id="SSF48452">
    <property type="entry name" value="TPR-like"/>
    <property type="match status" value="1"/>
</dbReference>
<dbReference type="SMART" id="SM00028">
    <property type="entry name" value="TPR"/>
    <property type="match status" value="3"/>
</dbReference>
<proteinExistence type="predicted"/>
<dbReference type="RefSeq" id="WP_043405075.1">
    <property type="nucleotide sequence ID" value="NZ_JPMI01000240.1"/>
</dbReference>
<evidence type="ECO:0000256" key="1">
    <source>
        <dbReference type="PROSITE-ProRule" id="PRU00339"/>
    </source>
</evidence>
<gene>
    <name evidence="2" type="ORF">Q664_34740</name>
</gene>
<organism evidence="2 3">
    <name type="scientific">Archangium violaceum Cb vi76</name>
    <dbReference type="NCBI Taxonomy" id="1406225"/>
    <lineage>
        <taxon>Bacteria</taxon>
        <taxon>Pseudomonadati</taxon>
        <taxon>Myxococcota</taxon>
        <taxon>Myxococcia</taxon>
        <taxon>Myxococcales</taxon>
        <taxon>Cystobacterineae</taxon>
        <taxon>Archangiaceae</taxon>
        <taxon>Archangium</taxon>
    </lineage>
</organism>
<dbReference type="InterPro" id="IPR019734">
    <property type="entry name" value="TPR_rpt"/>
</dbReference>
<dbReference type="AlphaFoldDB" id="A0A084SM46"/>
<evidence type="ECO:0000313" key="3">
    <source>
        <dbReference type="Proteomes" id="UP000028547"/>
    </source>
</evidence>
<feature type="repeat" description="TPR" evidence="1">
    <location>
        <begin position="53"/>
        <end position="86"/>
    </location>
</feature>
<dbReference type="InterPro" id="IPR011990">
    <property type="entry name" value="TPR-like_helical_dom_sf"/>
</dbReference>